<dbReference type="Proteomes" id="UP000070133">
    <property type="component" value="Unassembled WGS sequence"/>
</dbReference>
<feature type="compositionally biased region" description="Low complexity" evidence="1">
    <location>
        <begin position="299"/>
        <end position="318"/>
    </location>
</feature>
<feature type="compositionally biased region" description="Low complexity" evidence="1">
    <location>
        <begin position="326"/>
        <end position="337"/>
    </location>
</feature>
<comment type="caution">
    <text evidence="2">The sequence shown here is derived from an EMBL/GenBank/DDBJ whole genome shotgun (WGS) entry which is preliminary data.</text>
</comment>
<evidence type="ECO:0000256" key="1">
    <source>
        <dbReference type="SAM" id="MobiDB-lite"/>
    </source>
</evidence>
<name>A0A139H387_9PEZI</name>
<evidence type="ECO:0000313" key="2">
    <source>
        <dbReference type="EMBL" id="KXS96936.1"/>
    </source>
</evidence>
<organism evidence="2 3">
    <name type="scientific">Pseudocercospora eumusae</name>
    <dbReference type="NCBI Taxonomy" id="321146"/>
    <lineage>
        <taxon>Eukaryota</taxon>
        <taxon>Fungi</taxon>
        <taxon>Dikarya</taxon>
        <taxon>Ascomycota</taxon>
        <taxon>Pezizomycotina</taxon>
        <taxon>Dothideomycetes</taxon>
        <taxon>Dothideomycetidae</taxon>
        <taxon>Mycosphaerellales</taxon>
        <taxon>Mycosphaerellaceae</taxon>
        <taxon>Pseudocercospora</taxon>
    </lineage>
</organism>
<feature type="compositionally biased region" description="Pro residues" evidence="1">
    <location>
        <begin position="161"/>
        <end position="171"/>
    </location>
</feature>
<accession>A0A139H387</accession>
<reference evidence="2 3" key="1">
    <citation type="submission" date="2015-07" db="EMBL/GenBank/DDBJ databases">
        <title>Comparative genomics of the Sigatoka disease complex on banana suggests a link between parallel evolutionary changes in Pseudocercospora fijiensis and Pseudocercospora eumusae and increased virulence on the banana host.</title>
        <authorList>
            <person name="Chang T.-C."/>
            <person name="Salvucci A."/>
            <person name="Crous P.W."/>
            <person name="Stergiopoulos I."/>
        </authorList>
    </citation>
    <scope>NUCLEOTIDE SEQUENCE [LARGE SCALE GENOMIC DNA]</scope>
    <source>
        <strain evidence="2 3">CBS 114824</strain>
    </source>
</reference>
<dbReference type="AlphaFoldDB" id="A0A139H387"/>
<sequence>MDTEVPAYVSQDRFYGPKSSDNNDKACNELSLQLTLDEVKSKAIHLYNWQKKRIGRVGIDEAKAIMAGKDAEAVHKLVDLVWPWSGEEKKNAAEYALLRGRLHKYLNKDQDVVLLDIQKADEWASSAAGLKYADPETFSASPPPAPSTPAPPSASKKKRPPPPPPPTPTLSPSPAKIQLPSAKQRGKKAAYAVQENGEELEHEPAAALQGELSKEEDNDASSCASKEEPDCDAGEVPDITYSVLHGMDKNSPPQASESRPKYRRQHIATRSMSRQEPASSAKSGGTSRNKDAFDLAGLRSVLSSSTRSPSGSAATTPARPTPKPSPQTSQRSPQSPSGIEAFGTHGLKLNLAVIHGGDQESDSESDQSPVGRHNRWKM</sequence>
<proteinExistence type="predicted"/>
<feature type="region of interest" description="Disordered" evidence="1">
    <location>
        <begin position="134"/>
        <end position="378"/>
    </location>
</feature>
<gene>
    <name evidence="2" type="ORF">AC578_4218</name>
</gene>
<dbReference type="EMBL" id="LFZN01000159">
    <property type="protein sequence ID" value="KXS96936.1"/>
    <property type="molecule type" value="Genomic_DNA"/>
</dbReference>
<feature type="compositionally biased region" description="Polar residues" evidence="1">
    <location>
        <begin position="268"/>
        <end position="287"/>
    </location>
</feature>
<protein>
    <submittedName>
        <fullName evidence="2">Uncharacterized protein</fullName>
    </submittedName>
</protein>
<keyword evidence="3" id="KW-1185">Reference proteome</keyword>
<evidence type="ECO:0000313" key="3">
    <source>
        <dbReference type="Proteomes" id="UP000070133"/>
    </source>
</evidence>
<feature type="compositionally biased region" description="Pro residues" evidence="1">
    <location>
        <begin position="141"/>
        <end position="152"/>
    </location>
</feature>